<proteinExistence type="predicted"/>
<dbReference type="EMBL" id="JAIZAY010000019">
    <property type="protein sequence ID" value="KAJ8023771.1"/>
    <property type="molecule type" value="Genomic_DNA"/>
</dbReference>
<dbReference type="InterPro" id="IPR023214">
    <property type="entry name" value="HAD_sf"/>
</dbReference>
<dbReference type="AlphaFoldDB" id="A0A9Q0YLQ9"/>
<dbReference type="InterPro" id="IPR006349">
    <property type="entry name" value="PGP_euk"/>
</dbReference>
<feature type="binding site" evidence="4">
    <location>
        <position position="73"/>
    </location>
    <ligand>
        <name>Mg(2+)</name>
        <dbReference type="ChEBI" id="CHEBI:18420"/>
    </ligand>
</feature>
<evidence type="ECO:0000256" key="3">
    <source>
        <dbReference type="PIRSR" id="PIRSR000915-2"/>
    </source>
</evidence>
<feature type="binding site" evidence="4">
    <location>
        <position position="290"/>
    </location>
    <ligand>
        <name>Mg(2+)</name>
        <dbReference type="ChEBI" id="CHEBI:18420"/>
    </ligand>
</feature>
<feature type="binding site" evidence="4">
    <location>
        <position position="71"/>
    </location>
    <ligand>
        <name>Mg(2+)</name>
        <dbReference type="ChEBI" id="CHEBI:18420"/>
    </ligand>
</feature>
<dbReference type="PANTHER" id="PTHR19288:SF93">
    <property type="entry name" value="FI11325P-RELATED"/>
    <property type="match status" value="1"/>
</dbReference>
<evidence type="ECO:0000313" key="6">
    <source>
        <dbReference type="Proteomes" id="UP001152320"/>
    </source>
</evidence>
<dbReference type="GO" id="GO:0005737">
    <property type="term" value="C:cytoplasm"/>
    <property type="evidence" value="ECO:0007669"/>
    <property type="project" value="TreeGrafter"/>
</dbReference>
<dbReference type="OrthoDB" id="413953at2759"/>
<comment type="cofactor">
    <cofactor evidence="4">
        <name>Mg(2+)</name>
        <dbReference type="ChEBI" id="CHEBI:18420"/>
    </cofactor>
    <text evidence="4">Divalent metal ions. Mg(2+) is the most effective.</text>
</comment>
<dbReference type="InterPro" id="IPR036412">
    <property type="entry name" value="HAD-like_sf"/>
</dbReference>
<name>A0A9Q0YLQ9_HOLLE</name>
<feature type="active site" description="Proton donor" evidence="2">
    <location>
        <position position="73"/>
    </location>
</feature>
<organism evidence="5 6">
    <name type="scientific">Holothuria leucospilota</name>
    <name type="common">Black long sea cucumber</name>
    <name type="synonym">Mertensiothuria leucospilota</name>
    <dbReference type="NCBI Taxonomy" id="206669"/>
    <lineage>
        <taxon>Eukaryota</taxon>
        <taxon>Metazoa</taxon>
        <taxon>Echinodermata</taxon>
        <taxon>Eleutherozoa</taxon>
        <taxon>Echinozoa</taxon>
        <taxon>Holothuroidea</taxon>
        <taxon>Aspidochirotacea</taxon>
        <taxon>Aspidochirotida</taxon>
        <taxon>Holothuriidae</taxon>
        <taxon>Holothuria</taxon>
    </lineage>
</organism>
<keyword evidence="1" id="KW-0378">Hydrolase</keyword>
<keyword evidence="6" id="KW-1185">Reference proteome</keyword>
<dbReference type="InterPro" id="IPR006357">
    <property type="entry name" value="HAD-SF_hydro_IIA"/>
</dbReference>
<feature type="active site" description="Nucleophile" evidence="2">
    <location>
        <position position="71"/>
    </location>
</feature>
<dbReference type="Pfam" id="PF13344">
    <property type="entry name" value="Hydrolase_6"/>
    <property type="match status" value="1"/>
</dbReference>
<evidence type="ECO:0000313" key="5">
    <source>
        <dbReference type="EMBL" id="KAJ8023771.1"/>
    </source>
</evidence>
<reference evidence="5" key="1">
    <citation type="submission" date="2021-10" db="EMBL/GenBank/DDBJ databases">
        <title>Tropical sea cucumber genome reveals ecological adaptation and Cuvierian tubules defense mechanism.</title>
        <authorList>
            <person name="Chen T."/>
        </authorList>
    </citation>
    <scope>NUCLEOTIDE SEQUENCE</scope>
    <source>
        <strain evidence="5">Nanhai2018</strain>
        <tissue evidence="5">Muscle</tissue>
    </source>
</reference>
<keyword evidence="4" id="KW-0479">Metal-binding</keyword>
<protein>
    <submittedName>
        <fullName evidence="5">Glycerol-3-phosphate phosphatase</fullName>
    </submittedName>
</protein>
<keyword evidence="4" id="KW-0460">Magnesium</keyword>
<evidence type="ECO:0000256" key="2">
    <source>
        <dbReference type="PIRSR" id="PIRSR000915-1"/>
    </source>
</evidence>
<evidence type="ECO:0000256" key="1">
    <source>
        <dbReference type="ARBA" id="ARBA00022801"/>
    </source>
</evidence>
<dbReference type="PANTHER" id="PTHR19288">
    <property type="entry name" value="4-NITROPHENYLPHOSPHATASE-RELATED"/>
    <property type="match status" value="1"/>
</dbReference>
<sequence length="352" mass="39702">MISDRNFQKSRPFVLETENPLPGAGWMTPFIMTRYMNYILSSCYPITMSVKELTRQIFRQFVDSFDTILFDCDGVLWQGNEVISKAPDVIRRLRDLGKQPLFVTNNSTKSRSQYIEKFNKLGFQVSENEIFCTAYLAAIYMRNILKFDGKAYLMGSPGLEEEFKLFNINYTGAGPDPTTGNVEWTKTPLDPEIGAVVVGFDRDLSYNKLLKAASYLRDPSIPFIATNMDSCLPVRDSGYLVPGTGAIVSAVEMAAGRKPLVLGKPHKYMVDLIRENRYTLDPKRTVMVGDRLNTDILLGKNSSLQTLMVLTGVSTLAEVEENTKSTDEETKKLVPDYYIESLTEFSEILSEI</sequence>
<feature type="binding site" evidence="3">
    <location>
        <position position="264"/>
    </location>
    <ligand>
        <name>substrate</name>
    </ligand>
</feature>
<dbReference type="SUPFAM" id="SSF56784">
    <property type="entry name" value="HAD-like"/>
    <property type="match status" value="1"/>
</dbReference>
<dbReference type="Proteomes" id="UP001152320">
    <property type="component" value="Chromosome 19"/>
</dbReference>
<dbReference type="NCBIfam" id="TIGR01460">
    <property type="entry name" value="HAD-SF-IIA"/>
    <property type="match status" value="1"/>
</dbReference>
<evidence type="ECO:0000256" key="4">
    <source>
        <dbReference type="PIRSR" id="PIRSR000915-3"/>
    </source>
</evidence>
<comment type="caution">
    <text evidence="5">The sequence shown here is derived from an EMBL/GenBank/DDBJ whole genome shotgun (WGS) entry which is preliminary data.</text>
</comment>
<dbReference type="NCBIfam" id="TIGR01452">
    <property type="entry name" value="PGP_euk"/>
    <property type="match status" value="1"/>
</dbReference>
<gene>
    <name evidence="5" type="ORF">HOLleu_36305</name>
</gene>
<dbReference type="Gene3D" id="3.40.50.1000">
    <property type="entry name" value="HAD superfamily/HAD-like"/>
    <property type="match status" value="2"/>
</dbReference>
<dbReference type="GO" id="GO:0016791">
    <property type="term" value="F:phosphatase activity"/>
    <property type="evidence" value="ECO:0007669"/>
    <property type="project" value="InterPro"/>
</dbReference>
<dbReference type="PIRSF" id="PIRSF000915">
    <property type="entry name" value="PGP-type_phosphatase"/>
    <property type="match status" value="1"/>
</dbReference>
<accession>A0A9Q0YLQ9</accession>
<dbReference type="GO" id="GO:0046872">
    <property type="term" value="F:metal ion binding"/>
    <property type="evidence" value="ECO:0007669"/>
    <property type="project" value="UniProtKB-KW"/>
</dbReference>
<dbReference type="Pfam" id="PF13242">
    <property type="entry name" value="Hydrolase_like"/>
    <property type="match status" value="1"/>
</dbReference>